<evidence type="ECO:0000259" key="1">
    <source>
        <dbReference type="SMART" id="SM00731"/>
    </source>
</evidence>
<dbReference type="RefSeq" id="YP_009203142.1">
    <property type="nucleotide sequence ID" value="NC_028849.1"/>
</dbReference>
<sequence length="155" mass="17456">MNHTMTQVEARRIATDLLTEHGLAAFGWKVGFDHAKKRAGSCNYRTQTISLSRYLLAQRPYAESMNTITHELAHALTPGHHHDAVWARKHRELGGDGRRCYTREGIDENAPWIAVCGHGKALAAYYRKPKRLHGWSCRCPGGAAPITWQDNRRAA</sequence>
<keyword evidence="3" id="KW-1185">Reference proteome</keyword>
<reference evidence="2 3" key="1">
    <citation type="journal article" date="2015" name="Genome Announc.">
        <title>Genome Sequences of Mycobacteriophages Luchador and Nerujay.</title>
        <authorList>
            <person name="Pope W.H."/>
            <person name="Ahmed T."/>
            <person name="Drobitch M.K."/>
            <person name="Early D.R."/>
            <person name="Eljamri S."/>
            <person name="Kasturiarachi N.S."/>
            <person name="Klonicki E.F."/>
            <person name="Manjooran D.T."/>
            <person name="Ni Chochlain A.N."/>
            <person name="Puglionesi A.O."/>
            <person name="Rajakumar V."/>
            <person name="Shindle K.A."/>
            <person name="Tran M.T."/>
            <person name="Brown B.R."/>
            <person name="Churilla B.M."/>
            <person name="Cohen K.L."/>
            <person name="Wilkes K.E."/>
            <person name="Grubb S.R."/>
            <person name="Warner M.H."/>
            <person name="Bowman C.A."/>
            <person name="Russell D.A."/>
            <person name="Hatfull G.F."/>
        </authorList>
    </citation>
    <scope>NUCLEOTIDE SEQUENCE [LARGE SCALE GENOMIC DNA]</scope>
</reference>
<name>A0A0F6SJH9_9CAUD</name>
<dbReference type="EMBL" id="KR080193">
    <property type="protein sequence ID" value="AKF14247.1"/>
    <property type="molecule type" value="Genomic_DNA"/>
</dbReference>
<proteinExistence type="predicted"/>
<dbReference type="Gene3D" id="3.30.2010.10">
    <property type="entry name" value="Metalloproteases ('zincins'), catalytic domain"/>
    <property type="match status" value="1"/>
</dbReference>
<dbReference type="Pfam" id="PF10263">
    <property type="entry name" value="SprT-like"/>
    <property type="match status" value="1"/>
</dbReference>
<dbReference type="KEGG" id="vg:26630132"/>
<organism evidence="2 3">
    <name type="scientific">Mycobacterium phage Luchador</name>
    <dbReference type="NCBI Taxonomy" id="1647300"/>
    <lineage>
        <taxon>Viruses</taxon>
        <taxon>Duplodnaviria</taxon>
        <taxon>Heunggongvirae</taxon>
        <taxon>Uroviricota</taxon>
        <taxon>Caudoviricetes</taxon>
        <taxon>Luchadorvirus</taxon>
        <taxon>Luchadorvirus luchador</taxon>
        <taxon>Lucadorvirus luchador</taxon>
    </lineage>
</organism>
<gene>
    <name evidence="2" type="primary">83</name>
    <name evidence="2" type="ORF">SEA_LUCHADOR_83</name>
</gene>
<dbReference type="SMART" id="SM00731">
    <property type="entry name" value="SprT"/>
    <property type="match status" value="1"/>
</dbReference>
<dbReference type="InterPro" id="IPR006640">
    <property type="entry name" value="SprT-like_domain"/>
</dbReference>
<protein>
    <submittedName>
        <fullName evidence="2">SprT</fullName>
    </submittedName>
</protein>
<feature type="domain" description="SprT-like" evidence="1">
    <location>
        <begin position="1"/>
        <end position="146"/>
    </location>
</feature>
<evidence type="ECO:0000313" key="2">
    <source>
        <dbReference type="EMBL" id="AKF14247.1"/>
    </source>
</evidence>
<dbReference type="GO" id="GO:0006950">
    <property type="term" value="P:response to stress"/>
    <property type="evidence" value="ECO:0007669"/>
    <property type="project" value="UniProtKB-ARBA"/>
</dbReference>
<accession>A0A0F6SJH9</accession>
<dbReference type="Proteomes" id="UP000207763">
    <property type="component" value="Segment"/>
</dbReference>
<evidence type="ECO:0000313" key="3">
    <source>
        <dbReference type="Proteomes" id="UP000207763"/>
    </source>
</evidence>
<dbReference type="OrthoDB" id="11047at10239"/>
<dbReference type="GeneID" id="26630132"/>